<sequence length="133" mass="15378">MKIKYNEIDKSIEIKDELRSHYLLLKIVMILNLISAVFQLLDINETGIGFIEIILFIVGIISLIILCIFIFKKSTSDKIPIEKIERLTKKSIFGKKQFSLKLKNGKKRDLTELKSETEFAELKKLFSEIGITN</sequence>
<dbReference type="AlphaFoldDB" id="A0A9X4MXD1"/>
<dbReference type="Proteomes" id="UP001152599">
    <property type="component" value="Unassembled WGS sequence"/>
</dbReference>
<evidence type="ECO:0000313" key="3">
    <source>
        <dbReference type="Proteomes" id="UP001152599"/>
    </source>
</evidence>
<evidence type="ECO:0000313" key="2">
    <source>
        <dbReference type="EMBL" id="MDG4945858.1"/>
    </source>
</evidence>
<keyword evidence="1" id="KW-0812">Transmembrane</keyword>
<feature type="transmembrane region" description="Helical" evidence="1">
    <location>
        <begin position="21"/>
        <end position="41"/>
    </location>
</feature>
<dbReference type="EMBL" id="JANCMU010000002">
    <property type="protein sequence ID" value="MDG4945858.1"/>
    <property type="molecule type" value="Genomic_DNA"/>
</dbReference>
<proteinExistence type="predicted"/>
<protein>
    <submittedName>
        <fullName evidence="2">Uncharacterized protein</fullName>
    </submittedName>
</protein>
<reference evidence="2" key="1">
    <citation type="submission" date="2022-07" db="EMBL/GenBank/DDBJ databases">
        <title>Description and genome-wide analysis of Profundicola chukchiensis gen. nov., sp. nov., marine bacteria isolated from bottom sediments of the Chukchi Sea.</title>
        <authorList>
            <person name="Romanenko L."/>
            <person name="Otstavnykh N."/>
            <person name="Kurilenko V."/>
            <person name="Eremeev V."/>
            <person name="Velansky P."/>
            <person name="Mikhailov V."/>
            <person name="Isaeva M."/>
        </authorList>
    </citation>
    <scope>NUCLEOTIDE SEQUENCE</scope>
    <source>
        <strain evidence="2">KMM 9713</strain>
    </source>
</reference>
<organism evidence="2 3">
    <name type="scientific">Profundicola chukchiensis</name>
    <dbReference type="NCBI Taxonomy" id="2961959"/>
    <lineage>
        <taxon>Bacteria</taxon>
        <taxon>Pseudomonadati</taxon>
        <taxon>Bacteroidota</taxon>
        <taxon>Flavobacteriia</taxon>
        <taxon>Flavobacteriales</taxon>
        <taxon>Weeksellaceae</taxon>
        <taxon>Profundicola</taxon>
    </lineage>
</organism>
<dbReference type="RefSeq" id="WP_304417667.1">
    <property type="nucleotide sequence ID" value="NZ_JANAIE010000007.1"/>
</dbReference>
<keyword evidence="3" id="KW-1185">Reference proteome</keyword>
<feature type="transmembrane region" description="Helical" evidence="1">
    <location>
        <begin position="47"/>
        <end position="71"/>
    </location>
</feature>
<keyword evidence="1" id="KW-1133">Transmembrane helix</keyword>
<name>A0A9X4MXD1_9FLAO</name>
<keyword evidence="1" id="KW-0472">Membrane</keyword>
<comment type="caution">
    <text evidence="2">The sequence shown here is derived from an EMBL/GenBank/DDBJ whole genome shotgun (WGS) entry which is preliminary data.</text>
</comment>
<evidence type="ECO:0000256" key="1">
    <source>
        <dbReference type="SAM" id="Phobius"/>
    </source>
</evidence>
<accession>A0A9X4MXD1</accession>
<gene>
    <name evidence="2" type="ORF">NMK71_05480</name>
</gene>